<organism evidence="1 2">
    <name type="scientific">Rhabditophanes sp. KR3021</name>
    <dbReference type="NCBI Taxonomy" id="114890"/>
    <lineage>
        <taxon>Eukaryota</taxon>
        <taxon>Metazoa</taxon>
        <taxon>Ecdysozoa</taxon>
        <taxon>Nematoda</taxon>
        <taxon>Chromadorea</taxon>
        <taxon>Rhabditida</taxon>
        <taxon>Tylenchina</taxon>
        <taxon>Panagrolaimomorpha</taxon>
        <taxon>Strongyloidoidea</taxon>
        <taxon>Alloionematidae</taxon>
        <taxon>Rhabditophanes</taxon>
    </lineage>
</organism>
<dbReference type="Proteomes" id="UP000095286">
    <property type="component" value="Unplaced"/>
</dbReference>
<accession>A0AC35TSS0</accession>
<name>A0AC35TSS0_9BILA</name>
<evidence type="ECO:0000313" key="2">
    <source>
        <dbReference type="WBParaSite" id="RSKR_0000369300.1"/>
    </source>
</evidence>
<dbReference type="WBParaSite" id="RSKR_0000369300.1">
    <property type="protein sequence ID" value="RSKR_0000369300.1"/>
    <property type="gene ID" value="RSKR_0000369300"/>
</dbReference>
<evidence type="ECO:0000313" key="1">
    <source>
        <dbReference type="Proteomes" id="UP000095286"/>
    </source>
</evidence>
<sequence length="174" mass="19736">MVVNRPLSAPFNGKEEEDVGNESSIPRIALANQRIINKLAPVEFKKPRFGFTVGNFPHQPREMIDEHFNNRLMMLMTTGKKKSTMSSDLVGDRFIGDDGRKFGFGTNGQNIDANTNLLQNQKMFMRNVVVVDKQALSRRSSGENSNSKEKGEEEKEKEEGEDMPEERKKFLLLG</sequence>
<protein>
    <submittedName>
        <fullName evidence="2">Uncharacterized protein</fullName>
    </submittedName>
</protein>
<proteinExistence type="predicted"/>
<reference evidence="2" key="1">
    <citation type="submission" date="2016-11" db="UniProtKB">
        <authorList>
            <consortium name="WormBaseParasite"/>
        </authorList>
    </citation>
    <scope>IDENTIFICATION</scope>
    <source>
        <strain evidence="2">KR3021</strain>
    </source>
</reference>